<dbReference type="InterPro" id="IPR004860">
    <property type="entry name" value="LAGLIDADG_dom"/>
</dbReference>
<dbReference type="PANTHER" id="PTHR36181:SF2">
    <property type="entry name" value="INTRON-ENCODED ENDONUCLEASE AI3-RELATED"/>
    <property type="match status" value="1"/>
</dbReference>
<dbReference type="GO" id="GO:0005739">
    <property type="term" value="C:mitochondrion"/>
    <property type="evidence" value="ECO:0007669"/>
    <property type="project" value="UniProtKB-ARBA"/>
</dbReference>
<sequence length="165" mass="19023">MQIIYCFSSFAFYRKRSKHFSTFMKLNGQNNNLSLQSAGNQKESSETTRQFSKATHSKTQFASWLAGVISGSGNFDMKIVAGKLKLKSIRIKLHLRSVEILNYTQNQLQFGKIYPISYKPYCIYQVNAQKETSALINMINGQIRLLLLLRKSKRKWMGLKKLDIV</sequence>
<evidence type="ECO:0000313" key="2">
    <source>
        <dbReference type="EMBL" id="AOC61525.1"/>
    </source>
</evidence>
<name>A0A1B2RYX3_9CHLO</name>
<proteinExistence type="predicted"/>
<protein>
    <submittedName>
        <fullName evidence="2">Putative LAGLIDADG homing endonuclease</fullName>
    </submittedName>
</protein>
<dbReference type="Gene3D" id="3.10.28.10">
    <property type="entry name" value="Homing endonucleases"/>
    <property type="match status" value="1"/>
</dbReference>
<gene>
    <name evidence="2" type="primary">orf165</name>
</gene>
<keyword evidence="2" id="KW-0540">Nuclease</keyword>
<dbReference type="PANTHER" id="PTHR36181">
    <property type="entry name" value="INTRON-ENCODED ENDONUCLEASE AI3-RELATED"/>
    <property type="match status" value="1"/>
</dbReference>
<keyword evidence="2" id="KW-0255">Endonuclease</keyword>
<dbReference type="EMBL" id="KX306822">
    <property type="protein sequence ID" value="AOC61525.1"/>
    <property type="molecule type" value="Genomic_DNA"/>
</dbReference>
<dbReference type="InterPro" id="IPR027434">
    <property type="entry name" value="Homing_endonucl"/>
</dbReference>
<dbReference type="GO" id="GO:0004519">
    <property type="term" value="F:endonuclease activity"/>
    <property type="evidence" value="ECO:0007669"/>
    <property type="project" value="UniProtKB-KW"/>
</dbReference>
<accession>A0A1B2RYX3</accession>
<keyword evidence="2" id="KW-0496">Mitochondrion</keyword>
<geneLocation type="mitochondrion" evidence="2"/>
<dbReference type="Pfam" id="PF00961">
    <property type="entry name" value="LAGLIDADG_1"/>
    <property type="match status" value="1"/>
</dbReference>
<dbReference type="InterPro" id="IPR051289">
    <property type="entry name" value="LAGLIDADG_Endonuclease"/>
</dbReference>
<organism evidence="2">
    <name type="scientific">Rhexinema sarcinoideum</name>
    <dbReference type="NCBI Taxonomy" id="43261"/>
    <lineage>
        <taxon>Eukaryota</taxon>
        <taxon>Viridiplantae</taxon>
        <taxon>Chlorophyta</taxon>
        <taxon>core chlorophytes</taxon>
        <taxon>Ulvophyceae</taxon>
        <taxon>OUU clade</taxon>
        <taxon>Ulotrichales</taxon>
        <taxon>Helicodictyaceae</taxon>
        <taxon>Rhexinema</taxon>
    </lineage>
</organism>
<reference evidence="2" key="1">
    <citation type="journal article" date="2016" name="Genome Biol. Evol.">
        <title>Mitochondrion-to-Chloroplast DNA Transfers and Intragenomic Proliferation of Chloroplast Group II Introns in Gloeotilopsis Green Algae (Ulotrichales, Ulvophyceae).</title>
        <authorList>
            <person name="Turmel M."/>
            <person name="Otis C."/>
            <person name="Lemieux C."/>
        </authorList>
    </citation>
    <scope>NUCLEOTIDE SEQUENCE</scope>
</reference>
<dbReference type="SUPFAM" id="SSF55608">
    <property type="entry name" value="Homing endonucleases"/>
    <property type="match status" value="1"/>
</dbReference>
<dbReference type="AlphaFoldDB" id="A0A1B2RYX3"/>
<evidence type="ECO:0000259" key="1">
    <source>
        <dbReference type="Pfam" id="PF00961"/>
    </source>
</evidence>
<feature type="domain" description="Homing endonuclease LAGLIDADG" evidence="1">
    <location>
        <begin position="65"/>
        <end position="140"/>
    </location>
</feature>
<keyword evidence="2" id="KW-0378">Hydrolase</keyword>